<dbReference type="InterPro" id="IPR029068">
    <property type="entry name" value="Glyas_Bleomycin-R_OHBP_Dase"/>
</dbReference>
<dbReference type="GO" id="GO:0046491">
    <property type="term" value="P:L-methylmalonyl-CoA metabolic process"/>
    <property type="evidence" value="ECO:0007669"/>
    <property type="project" value="TreeGrafter"/>
</dbReference>
<dbReference type="InterPro" id="IPR051785">
    <property type="entry name" value="MMCE/EMCE_epimerase"/>
</dbReference>
<name>A0A556MRD7_9FLAO</name>
<evidence type="ECO:0000259" key="2">
    <source>
        <dbReference type="PROSITE" id="PS51819"/>
    </source>
</evidence>
<dbReference type="OrthoDB" id="9795618at2"/>
<dbReference type="PROSITE" id="PS51819">
    <property type="entry name" value="VOC"/>
    <property type="match status" value="2"/>
</dbReference>
<gene>
    <name evidence="3" type="ORF">FO442_11970</name>
</gene>
<evidence type="ECO:0000313" key="3">
    <source>
        <dbReference type="EMBL" id="TSJ42477.1"/>
    </source>
</evidence>
<dbReference type="GO" id="GO:0004493">
    <property type="term" value="F:methylmalonyl-CoA epimerase activity"/>
    <property type="evidence" value="ECO:0007669"/>
    <property type="project" value="TreeGrafter"/>
</dbReference>
<proteinExistence type="predicted"/>
<dbReference type="Proteomes" id="UP000316008">
    <property type="component" value="Unassembled WGS sequence"/>
</dbReference>
<dbReference type="Pfam" id="PF00903">
    <property type="entry name" value="Glyoxalase"/>
    <property type="match status" value="1"/>
</dbReference>
<dbReference type="GO" id="GO:0046872">
    <property type="term" value="F:metal ion binding"/>
    <property type="evidence" value="ECO:0007669"/>
    <property type="project" value="UniProtKB-KW"/>
</dbReference>
<dbReference type="InterPro" id="IPR004360">
    <property type="entry name" value="Glyas_Fos-R_dOase_dom"/>
</dbReference>
<feature type="domain" description="VOC" evidence="2">
    <location>
        <begin position="162"/>
        <end position="316"/>
    </location>
</feature>
<organism evidence="3 4">
    <name type="scientific">Fluviicola chungangensis</name>
    <dbReference type="NCBI Taxonomy" id="2597671"/>
    <lineage>
        <taxon>Bacteria</taxon>
        <taxon>Pseudomonadati</taxon>
        <taxon>Bacteroidota</taxon>
        <taxon>Flavobacteriia</taxon>
        <taxon>Flavobacteriales</taxon>
        <taxon>Crocinitomicaceae</taxon>
        <taxon>Fluviicola</taxon>
    </lineage>
</organism>
<dbReference type="AlphaFoldDB" id="A0A556MRD7"/>
<evidence type="ECO:0000313" key="4">
    <source>
        <dbReference type="Proteomes" id="UP000316008"/>
    </source>
</evidence>
<feature type="domain" description="VOC" evidence="2">
    <location>
        <begin position="7"/>
        <end position="147"/>
    </location>
</feature>
<comment type="caution">
    <text evidence="3">The sequence shown here is derived from an EMBL/GenBank/DDBJ whole genome shotgun (WGS) entry which is preliminary data.</text>
</comment>
<dbReference type="RefSeq" id="WP_144333430.1">
    <property type="nucleotide sequence ID" value="NZ_VLPL01000005.1"/>
</dbReference>
<dbReference type="PANTHER" id="PTHR43048">
    <property type="entry name" value="METHYLMALONYL-COA EPIMERASE"/>
    <property type="match status" value="1"/>
</dbReference>
<dbReference type="InterPro" id="IPR037523">
    <property type="entry name" value="VOC_core"/>
</dbReference>
<keyword evidence="1" id="KW-0479">Metal-binding</keyword>
<keyword evidence="4" id="KW-1185">Reference proteome</keyword>
<evidence type="ECO:0000256" key="1">
    <source>
        <dbReference type="ARBA" id="ARBA00022723"/>
    </source>
</evidence>
<sequence>MAKIICGIQQMGIGVPDVQSIWKWYREHFGIDVRIFEEAAEAPLMTRYTGGVIHSRTATLALSMESGGGFEIWQFTSRPTEKSTEPIILGDFGLYACRIKSKDVKATHAFLVKKGANVLSEPQQLPNGSYHFMVEDPNGNIFDIVEGSGWFMETGFEGKTGGVAGTMIGVSSIEKALPLYQTILGYDKIVYDVTDTFEAFNNIPNGNQKIRRVLLQHSEDRKGPFAKLLGPTQIELVQAVDRTDAKSIFKNRFWGDWGFIHLCFDVQGMDELQKECEQAGFPFTVDSGKTFDMGEAGGRFSYIEDPDGTWIEFVETHKVPVMKKLGWYIHLKNKKPGAFLPNWMLRAMRFNRVKD</sequence>
<dbReference type="Pfam" id="PF13669">
    <property type="entry name" value="Glyoxalase_4"/>
    <property type="match status" value="1"/>
</dbReference>
<protein>
    <submittedName>
        <fullName evidence="3">VOC family protein</fullName>
    </submittedName>
</protein>
<accession>A0A556MRD7</accession>
<dbReference type="Gene3D" id="3.10.180.10">
    <property type="entry name" value="2,3-Dihydroxybiphenyl 1,2-Dioxygenase, domain 1"/>
    <property type="match status" value="2"/>
</dbReference>
<dbReference type="EMBL" id="VLPL01000005">
    <property type="protein sequence ID" value="TSJ42477.1"/>
    <property type="molecule type" value="Genomic_DNA"/>
</dbReference>
<reference evidence="3 4" key="1">
    <citation type="submission" date="2019-07" db="EMBL/GenBank/DDBJ databases">
        <authorList>
            <person name="Huq M.A."/>
        </authorList>
    </citation>
    <scope>NUCLEOTIDE SEQUENCE [LARGE SCALE GENOMIC DNA]</scope>
    <source>
        <strain evidence="3 4">MAH-3</strain>
    </source>
</reference>
<dbReference type="SUPFAM" id="SSF54593">
    <property type="entry name" value="Glyoxalase/Bleomycin resistance protein/Dihydroxybiphenyl dioxygenase"/>
    <property type="match status" value="2"/>
</dbReference>
<dbReference type="PANTHER" id="PTHR43048:SF3">
    <property type="entry name" value="METHYLMALONYL-COA EPIMERASE, MITOCHONDRIAL"/>
    <property type="match status" value="1"/>
</dbReference>